<evidence type="ECO:0000256" key="1">
    <source>
        <dbReference type="ARBA" id="ARBA00001933"/>
    </source>
</evidence>
<dbReference type="InterPro" id="IPR036052">
    <property type="entry name" value="TrpB-like_PALP_sf"/>
</dbReference>
<keyword evidence="2" id="KW-0663">Pyridoxal phosphate</keyword>
<evidence type="ECO:0000256" key="3">
    <source>
        <dbReference type="ARBA" id="ARBA00023239"/>
    </source>
</evidence>
<dbReference type="GO" id="GO:0006567">
    <property type="term" value="P:L-threonine catabolic process"/>
    <property type="evidence" value="ECO:0007669"/>
    <property type="project" value="TreeGrafter"/>
</dbReference>
<accession>A0A1G6S3T0</accession>
<dbReference type="SUPFAM" id="SSF53686">
    <property type="entry name" value="Tryptophan synthase beta subunit-like PLP-dependent enzymes"/>
    <property type="match status" value="1"/>
</dbReference>
<dbReference type="GO" id="GO:0003941">
    <property type="term" value="F:L-serine ammonia-lyase activity"/>
    <property type="evidence" value="ECO:0007669"/>
    <property type="project" value="TreeGrafter"/>
</dbReference>
<dbReference type="GO" id="GO:0006565">
    <property type="term" value="P:L-serine catabolic process"/>
    <property type="evidence" value="ECO:0007669"/>
    <property type="project" value="TreeGrafter"/>
</dbReference>
<gene>
    <name evidence="5" type="ORF">SAMN04487894_10684</name>
</gene>
<reference evidence="6" key="1">
    <citation type="submission" date="2016-10" db="EMBL/GenBank/DDBJ databases">
        <authorList>
            <person name="Varghese N."/>
            <person name="Submissions S."/>
        </authorList>
    </citation>
    <scope>NUCLEOTIDE SEQUENCE [LARGE SCALE GENOMIC DNA]</scope>
    <source>
        <strain evidence="6">DSM 25811 / CCM 8410 / LMG 26954 / E90</strain>
    </source>
</reference>
<dbReference type="OrthoDB" id="9778118at2"/>
<dbReference type="Pfam" id="PF00291">
    <property type="entry name" value="PALP"/>
    <property type="match status" value="1"/>
</dbReference>
<dbReference type="InterPro" id="IPR050147">
    <property type="entry name" value="Ser/Thr_Dehydratase"/>
</dbReference>
<evidence type="ECO:0000259" key="4">
    <source>
        <dbReference type="Pfam" id="PF00291"/>
    </source>
</evidence>
<feature type="domain" description="Tryptophan synthase beta chain-like PALP" evidence="4">
    <location>
        <begin position="20"/>
        <end position="330"/>
    </location>
</feature>
<sequence>MNGIWKYEALLPEVAAKHRIFMGEGDTPLVRSKNIGALLGLDALYFKLESLNPTGSYKDRFAAMVLSVSGSQKASFLLATSSGNTGAALAAYSAAASIPCFLAVVDGAPAGKLEQMGIYGARIFMIKDFGLTKAVTETVMKELRALAIAHHTDVAISAYCYAPQGMAGVETIAYEIAEGLPGVNAVFVPAGGGGLTLASIKGFRNWQRLHRTFETPAVFCVQPEGNNTIAGALMGQQKTVRALARCTSGISGLQVPSLLDATQVMAAAKEGSVKGSLVSDAAVYECQQQLAGMEGIYCEPAGAVALAGLKEAIRLGQVRRTDQVVCLVTGHGFKDSRGRLFSADRCTRFEHTAESIAFIKKNI</sequence>
<dbReference type="RefSeq" id="WP_090390415.1">
    <property type="nucleotide sequence ID" value="NZ_FMZO01000006.1"/>
</dbReference>
<proteinExistence type="predicted"/>
<dbReference type="EMBL" id="FMZO01000006">
    <property type="protein sequence ID" value="SDD11572.1"/>
    <property type="molecule type" value="Genomic_DNA"/>
</dbReference>
<dbReference type="PANTHER" id="PTHR48078">
    <property type="entry name" value="THREONINE DEHYDRATASE, MITOCHONDRIAL-RELATED"/>
    <property type="match status" value="1"/>
</dbReference>
<keyword evidence="6" id="KW-1185">Reference proteome</keyword>
<evidence type="ECO:0000313" key="5">
    <source>
        <dbReference type="EMBL" id="SDD11572.1"/>
    </source>
</evidence>
<dbReference type="Proteomes" id="UP000198757">
    <property type="component" value="Unassembled WGS sequence"/>
</dbReference>
<organism evidence="5 6">
    <name type="scientific">Niabella drilacis (strain DSM 25811 / CCM 8410 / CCUG 62505 / LMG 26954 / E90)</name>
    <dbReference type="NCBI Taxonomy" id="1285928"/>
    <lineage>
        <taxon>Bacteria</taxon>
        <taxon>Pseudomonadati</taxon>
        <taxon>Bacteroidota</taxon>
        <taxon>Chitinophagia</taxon>
        <taxon>Chitinophagales</taxon>
        <taxon>Chitinophagaceae</taxon>
        <taxon>Niabella</taxon>
    </lineage>
</organism>
<comment type="cofactor">
    <cofactor evidence="1">
        <name>pyridoxal 5'-phosphate</name>
        <dbReference type="ChEBI" id="CHEBI:597326"/>
    </cofactor>
</comment>
<protein>
    <submittedName>
        <fullName evidence="5">Threonine synthase</fullName>
    </submittedName>
</protein>
<keyword evidence="3" id="KW-0456">Lyase</keyword>
<evidence type="ECO:0000313" key="6">
    <source>
        <dbReference type="Proteomes" id="UP000198757"/>
    </source>
</evidence>
<evidence type="ECO:0000256" key="2">
    <source>
        <dbReference type="ARBA" id="ARBA00022898"/>
    </source>
</evidence>
<dbReference type="GO" id="GO:0004794">
    <property type="term" value="F:threonine deaminase activity"/>
    <property type="evidence" value="ECO:0007669"/>
    <property type="project" value="TreeGrafter"/>
</dbReference>
<dbReference type="STRING" id="1285928.SAMN04487894_10684"/>
<dbReference type="InterPro" id="IPR001926">
    <property type="entry name" value="TrpB-like_PALP"/>
</dbReference>
<name>A0A1G6S3T0_NIADE</name>
<dbReference type="AlphaFoldDB" id="A0A1G6S3T0"/>
<dbReference type="Gene3D" id="3.40.50.1100">
    <property type="match status" value="2"/>
</dbReference>
<dbReference type="GO" id="GO:0009097">
    <property type="term" value="P:isoleucine biosynthetic process"/>
    <property type="evidence" value="ECO:0007669"/>
    <property type="project" value="TreeGrafter"/>
</dbReference>
<dbReference type="PANTHER" id="PTHR48078:SF6">
    <property type="entry name" value="L-THREONINE DEHYDRATASE CATABOLIC TDCB"/>
    <property type="match status" value="1"/>
</dbReference>